<keyword evidence="3" id="KW-1185">Reference proteome</keyword>
<reference evidence="2 3" key="1">
    <citation type="journal article" date="2024" name="J. Plant Pathol.">
        <title>Sequence and assembly of the genome of Seiridium unicorne, isolate CBS 538.82, causal agent of cypress canker disease.</title>
        <authorList>
            <person name="Scali E."/>
            <person name="Rocca G.D."/>
            <person name="Danti R."/>
            <person name="Garbelotto M."/>
            <person name="Barberini S."/>
            <person name="Baroncelli R."/>
            <person name="Emiliani G."/>
        </authorList>
    </citation>
    <scope>NUCLEOTIDE SEQUENCE [LARGE SCALE GENOMIC DNA]</scope>
    <source>
        <strain evidence="2 3">BM-138-508</strain>
    </source>
</reference>
<evidence type="ECO:0000256" key="1">
    <source>
        <dbReference type="SAM" id="MobiDB-lite"/>
    </source>
</evidence>
<organism evidence="2 3">
    <name type="scientific">Seiridium unicorne</name>
    <dbReference type="NCBI Taxonomy" id="138068"/>
    <lineage>
        <taxon>Eukaryota</taxon>
        <taxon>Fungi</taxon>
        <taxon>Dikarya</taxon>
        <taxon>Ascomycota</taxon>
        <taxon>Pezizomycotina</taxon>
        <taxon>Sordariomycetes</taxon>
        <taxon>Xylariomycetidae</taxon>
        <taxon>Amphisphaeriales</taxon>
        <taxon>Sporocadaceae</taxon>
        <taxon>Seiridium</taxon>
    </lineage>
</organism>
<sequence>MDLRGNNSPNACHHVVPDMNFSVAGNIWAGISDPHQRRRLQNRVNQQTRRRRKTSLEQSRGARRSRNSDSLQDERTSALRPLLPKVAELLQSIIKESEMDDVERVPSPSTGEHLIPTFRRHMQCNTASLRSIQLPLDPRSAIQPALNEAPIRDIFNYASAVGRSALHDPVVFHGVLVGGAGQRSSITKNPRDIESFIAAEANTGKAVREALARGRFTDGLLWAIMRLAARPNSYVHSVSAAERYTSAFESPVRNIGGMQWTGLIEPAPEHTAICLYGKFNTLSSDSVDRVIYGSSRCGI</sequence>
<evidence type="ECO:0000313" key="3">
    <source>
        <dbReference type="Proteomes" id="UP001408356"/>
    </source>
</evidence>
<comment type="caution">
    <text evidence="2">The sequence shown here is derived from an EMBL/GenBank/DDBJ whole genome shotgun (WGS) entry which is preliminary data.</text>
</comment>
<dbReference type="Proteomes" id="UP001408356">
    <property type="component" value="Unassembled WGS sequence"/>
</dbReference>
<feature type="region of interest" description="Disordered" evidence="1">
    <location>
        <begin position="34"/>
        <end position="77"/>
    </location>
</feature>
<protein>
    <submittedName>
        <fullName evidence="2">Tachykinin family protein</fullName>
    </submittedName>
</protein>
<accession>A0ABR2V054</accession>
<gene>
    <name evidence="2" type="ORF">SUNI508_06594</name>
</gene>
<dbReference type="EMBL" id="JARVKF010000246">
    <property type="protein sequence ID" value="KAK9420325.1"/>
    <property type="molecule type" value="Genomic_DNA"/>
</dbReference>
<evidence type="ECO:0000313" key="2">
    <source>
        <dbReference type="EMBL" id="KAK9420325.1"/>
    </source>
</evidence>
<name>A0ABR2V054_9PEZI</name>
<proteinExistence type="predicted"/>